<reference evidence="1" key="1">
    <citation type="submission" date="2018-02" db="EMBL/GenBank/DDBJ databases">
        <title>Rhizophora mucronata_Transcriptome.</title>
        <authorList>
            <person name="Meera S.P."/>
            <person name="Sreeshan A."/>
            <person name="Augustine A."/>
        </authorList>
    </citation>
    <scope>NUCLEOTIDE SEQUENCE</scope>
    <source>
        <tissue evidence="1">Leaf</tissue>
    </source>
</reference>
<dbReference type="AlphaFoldDB" id="A0A2P2JAI1"/>
<accession>A0A2P2JAI1</accession>
<name>A0A2P2JAI1_RHIMU</name>
<organism evidence="1">
    <name type="scientific">Rhizophora mucronata</name>
    <name type="common">Asiatic mangrove</name>
    <dbReference type="NCBI Taxonomy" id="61149"/>
    <lineage>
        <taxon>Eukaryota</taxon>
        <taxon>Viridiplantae</taxon>
        <taxon>Streptophyta</taxon>
        <taxon>Embryophyta</taxon>
        <taxon>Tracheophyta</taxon>
        <taxon>Spermatophyta</taxon>
        <taxon>Magnoliopsida</taxon>
        <taxon>eudicotyledons</taxon>
        <taxon>Gunneridae</taxon>
        <taxon>Pentapetalae</taxon>
        <taxon>rosids</taxon>
        <taxon>fabids</taxon>
        <taxon>Malpighiales</taxon>
        <taxon>Rhizophoraceae</taxon>
        <taxon>Rhizophora</taxon>
    </lineage>
</organism>
<protein>
    <submittedName>
        <fullName evidence="1">Uncharacterized protein</fullName>
    </submittedName>
</protein>
<proteinExistence type="predicted"/>
<dbReference type="EMBL" id="GGEC01009924">
    <property type="protein sequence ID" value="MBW90407.1"/>
    <property type="molecule type" value="Transcribed_RNA"/>
</dbReference>
<evidence type="ECO:0000313" key="1">
    <source>
        <dbReference type="EMBL" id="MBW90407.1"/>
    </source>
</evidence>
<sequence length="54" mass="6505">MESTIQLNSVSWQHGALRLPSCRDRIIRAYNSFYEQEPLRFCNFLTCRIRTVQR</sequence>